<feature type="transmembrane region" description="Helical" evidence="11">
    <location>
        <begin position="108"/>
        <end position="126"/>
    </location>
</feature>
<dbReference type="Proteomes" id="UP000054558">
    <property type="component" value="Unassembled WGS sequence"/>
</dbReference>
<dbReference type="Pfam" id="PF03982">
    <property type="entry name" value="DAGAT"/>
    <property type="match status" value="1"/>
</dbReference>
<feature type="transmembrane region" description="Helical" evidence="11">
    <location>
        <begin position="77"/>
        <end position="101"/>
    </location>
</feature>
<dbReference type="EC" id="2.3.1.-" evidence="11"/>
<dbReference type="InterPro" id="IPR007130">
    <property type="entry name" value="DAGAT"/>
</dbReference>
<evidence type="ECO:0000256" key="2">
    <source>
        <dbReference type="ARBA" id="ARBA00005420"/>
    </source>
</evidence>
<dbReference type="OrthoDB" id="264532at2759"/>
<evidence type="ECO:0000256" key="5">
    <source>
        <dbReference type="ARBA" id="ARBA00022692"/>
    </source>
</evidence>
<evidence type="ECO:0000256" key="6">
    <source>
        <dbReference type="ARBA" id="ARBA00022824"/>
    </source>
</evidence>
<evidence type="ECO:0000313" key="13">
    <source>
        <dbReference type="EMBL" id="GAQ82391.1"/>
    </source>
</evidence>
<evidence type="ECO:0000256" key="4">
    <source>
        <dbReference type="ARBA" id="ARBA00022679"/>
    </source>
</evidence>
<keyword evidence="9 11" id="KW-0472">Membrane</keyword>
<evidence type="ECO:0000256" key="11">
    <source>
        <dbReference type="RuleBase" id="RU367023"/>
    </source>
</evidence>
<evidence type="ECO:0000256" key="3">
    <source>
        <dbReference type="ARBA" id="ARBA00022516"/>
    </source>
</evidence>
<dbReference type="OMA" id="GHNIARH"/>
<keyword evidence="14" id="KW-1185">Reference proteome</keyword>
<dbReference type="GO" id="GO:0004144">
    <property type="term" value="F:diacylglycerol O-acyltransferase activity"/>
    <property type="evidence" value="ECO:0000318"/>
    <property type="project" value="GO_Central"/>
</dbReference>
<protein>
    <recommendedName>
        <fullName evidence="11">Acyltransferase</fullName>
        <ecNumber evidence="11">2.3.1.-</ecNumber>
    </recommendedName>
</protein>
<dbReference type="GO" id="GO:0019432">
    <property type="term" value="P:triglyceride biosynthetic process"/>
    <property type="evidence" value="ECO:0000318"/>
    <property type="project" value="GO_Central"/>
</dbReference>
<keyword evidence="4 11" id="KW-0808">Transferase</keyword>
<dbReference type="AlphaFoldDB" id="A0A1Y1HZN5"/>
<sequence>MAAEESESRLVPAGSSDSSAQKRFRFKLRSQRSGVNTADVRPRNQGGIAPIVAKKDDHIVLDLKDGHPCTIWTVLSLWFVFFFPYSPLFLPTIAAGLYIAYRQLSHSVWLVWAALNILFLLLPPYYNRLFREEYFRRLYITLAHYANSSRAVIPAKQYPPGKRYIFGLHPHGRVMYSTALISQLHDVFRRVLPEGGGDVFGAIAAAFFYVPFVRNWFYMLGAISAAKPSMRAQLERGNNVAIVVGGVKEVCLPTYPDKDVLYLKKRFGFIKLALETKAGLVPVYFFNENSLFKPQPLRFLKFWEAVNHYVPIGVPLFHGFWNLPFPYQRDLLMAFGEPLFAKDGETVEEFHSRYVEAVKQLFNKYVGMSADPKHKLVLV</sequence>
<keyword evidence="10 13" id="KW-0012">Acyltransferase</keyword>
<evidence type="ECO:0000256" key="8">
    <source>
        <dbReference type="ARBA" id="ARBA00023098"/>
    </source>
</evidence>
<reference evidence="13 14" key="1">
    <citation type="journal article" date="2014" name="Nat. Commun.">
        <title>Klebsormidium flaccidum genome reveals primary factors for plant terrestrial adaptation.</title>
        <authorList>
            <person name="Hori K."/>
            <person name="Maruyama F."/>
            <person name="Fujisawa T."/>
            <person name="Togashi T."/>
            <person name="Yamamoto N."/>
            <person name="Seo M."/>
            <person name="Sato S."/>
            <person name="Yamada T."/>
            <person name="Mori H."/>
            <person name="Tajima N."/>
            <person name="Moriyama T."/>
            <person name="Ikeuchi M."/>
            <person name="Watanabe M."/>
            <person name="Wada H."/>
            <person name="Kobayashi K."/>
            <person name="Saito M."/>
            <person name="Masuda T."/>
            <person name="Sasaki-Sekimoto Y."/>
            <person name="Mashiguchi K."/>
            <person name="Awai K."/>
            <person name="Shimojima M."/>
            <person name="Masuda S."/>
            <person name="Iwai M."/>
            <person name="Nobusawa T."/>
            <person name="Narise T."/>
            <person name="Kondo S."/>
            <person name="Saito H."/>
            <person name="Sato R."/>
            <person name="Murakawa M."/>
            <person name="Ihara Y."/>
            <person name="Oshima-Yamada Y."/>
            <person name="Ohtaka K."/>
            <person name="Satoh M."/>
            <person name="Sonobe K."/>
            <person name="Ishii M."/>
            <person name="Ohtani R."/>
            <person name="Kanamori-Sato M."/>
            <person name="Honoki R."/>
            <person name="Miyazaki D."/>
            <person name="Mochizuki H."/>
            <person name="Umetsu J."/>
            <person name="Higashi K."/>
            <person name="Shibata D."/>
            <person name="Kamiya Y."/>
            <person name="Sato N."/>
            <person name="Nakamura Y."/>
            <person name="Tabata S."/>
            <person name="Ida S."/>
            <person name="Kurokawa K."/>
            <person name="Ohta H."/>
        </authorList>
    </citation>
    <scope>NUCLEOTIDE SEQUENCE [LARGE SCALE GENOMIC DNA]</scope>
    <source>
        <strain evidence="13 14">NIES-2285</strain>
    </source>
</reference>
<proteinExistence type="inferred from homology"/>
<gene>
    <name evidence="13" type="ORF">KFL_001100050</name>
</gene>
<comment type="similarity">
    <text evidence="2 11">Belongs to the diacylglycerol acyltransferase family.</text>
</comment>
<feature type="region of interest" description="Disordered" evidence="12">
    <location>
        <begin position="1"/>
        <end position="22"/>
    </location>
</feature>
<keyword evidence="8" id="KW-0443">Lipid metabolism</keyword>
<feature type="transmembrane region" description="Helical" evidence="11">
    <location>
        <begin position="199"/>
        <end position="221"/>
    </location>
</feature>
<evidence type="ECO:0000313" key="14">
    <source>
        <dbReference type="Proteomes" id="UP000054558"/>
    </source>
</evidence>
<dbReference type="PANTHER" id="PTHR12317:SF76">
    <property type="entry name" value="ACYLTRANSFERASE"/>
    <property type="match status" value="1"/>
</dbReference>
<comment type="subcellular location">
    <subcellularLocation>
        <location evidence="1 11">Endoplasmic reticulum membrane</location>
        <topology evidence="1 11">Multi-pass membrane protein</topology>
    </subcellularLocation>
</comment>
<dbReference type="CDD" id="cd07987">
    <property type="entry name" value="LPLAT_MGAT-like"/>
    <property type="match status" value="1"/>
</dbReference>
<evidence type="ECO:0000256" key="1">
    <source>
        <dbReference type="ARBA" id="ARBA00004477"/>
    </source>
</evidence>
<organism evidence="13 14">
    <name type="scientific">Klebsormidium nitens</name>
    <name type="common">Green alga</name>
    <name type="synonym">Ulothrix nitens</name>
    <dbReference type="NCBI Taxonomy" id="105231"/>
    <lineage>
        <taxon>Eukaryota</taxon>
        <taxon>Viridiplantae</taxon>
        <taxon>Streptophyta</taxon>
        <taxon>Klebsormidiophyceae</taxon>
        <taxon>Klebsormidiales</taxon>
        <taxon>Klebsormidiaceae</taxon>
        <taxon>Klebsormidium</taxon>
    </lineage>
</organism>
<evidence type="ECO:0000256" key="12">
    <source>
        <dbReference type="SAM" id="MobiDB-lite"/>
    </source>
</evidence>
<evidence type="ECO:0000256" key="10">
    <source>
        <dbReference type="ARBA" id="ARBA00023315"/>
    </source>
</evidence>
<keyword evidence="6 11" id="KW-0256">Endoplasmic reticulum</keyword>
<dbReference type="PANTHER" id="PTHR12317">
    <property type="entry name" value="DIACYLGLYCEROL O-ACYLTRANSFERASE"/>
    <property type="match status" value="1"/>
</dbReference>
<keyword evidence="5 11" id="KW-0812">Transmembrane</keyword>
<dbReference type="EMBL" id="DF237059">
    <property type="protein sequence ID" value="GAQ82391.1"/>
    <property type="molecule type" value="Genomic_DNA"/>
</dbReference>
<keyword evidence="7 11" id="KW-1133">Transmembrane helix</keyword>
<dbReference type="STRING" id="105231.A0A1Y1HZN5"/>
<name>A0A1Y1HZN5_KLENI</name>
<dbReference type="GO" id="GO:0005789">
    <property type="term" value="C:endoplasmic reticulum membrane"/>
    <property type="evidence" value="ECO:0000318"/>
    <property type="project" value="GO_Central"/>
</dbReference>
<keyword evidence="3" id="KW-0444">Lipid biosynthesis</keyword>
<evidence type="ECO:0000256" key="7">
    <source>
        <dbReference type="ARBA" id="ARBA00022989"/>
    </source>
</evidence>
<evidence type="ECO:0000256" key="9">
    <source>
        <dbReference type="ARBA" id="ARBA00023136"/>
    </source>
</evidence>
<accession>A0A1Y1HZN5</accession>